<dbReference type="PANTHER" id="PTHR21310:SF39">
    <property type="entry name" value="AMINOGLYCOSIDE PHOSPHOTRANSFERASE DOMAIN-CONTAINING PROTEIN"/>
    <property type="match status" value="1"/>
</dbReference>
<dbReference type="SUPFAM" id="SSF56112">
    <property type="entry name" value="Protein kinase-like (PK-like)"/>
    <property type="match status" value="1"/>
</dbReference>
<proteinExistence type="predicted"/>
<evidence type="ECO:0000313" key="2">
    <source>
        <dbReference type="Proteomes" id="UP000799777"/>
    </source>
</evidence>
<dbReference type="AlphaFoldDB" id="A0A9P4H5A6"/>
<name>A0A9P4H5A6_9PLEO</name>
<evidence type="ECO:0000313" key="1">
    <source>
        <dbReference type="EMBL" id="KAF2027262.1"/>
    </source>
</evidence>
<protein>
    <recommendedName>
        <fullName evidence="3">Aminoglycoside phosphotransferase domain-containing protein</fullName>
    </recommendedName>
</protein>
<gene>
    <name evidence="1" type="ORF">EK21DRAFT_72281</name>
</gene>
<dbReference type="PANTHER" id="PTHR21310">
    <property type="entry name" value="AMINOGLYCOSIDE PHOSPHOTRANSFERASE-RELATED-RELATED"/>
    <property type="match status" value="1"/>
</dbReference>
<accession>A0A9P4H5A6</accession>
<dbReference type="InterPro" id="IPR011009">
    <property type="entry name" value="Kinase-like_dom_sf"/>
</dbReference>
<dbReference type="EMBL" id="ML978229">
    <property type="protein sequence ID" value="KAF2027262.1"/>
    <property type="molecule type" value="Genomic_DNA"/>
</dbReference>
<feature type="non-terminal residue" evidence="1">
    <location>
        <position position="1"/>
    </location>
</feature>
<keyword evidence="2" id="KW-1185">Reference proteome</keyword>
<reference evidence="1" key="1">
    <citation type="journal article" date="2020" name="Stud. Mycol.">
        <title>101 Dothideomycetes genomes: a test case for predicting lifestyles and emergence of pathogens.</title>
        <authorList>
            <person name="Haridas S."/>
            <person name="Albert R."/>
            <person name="Binder M."/>
            <person name="Bloem J."/>
            <person name="Labutti K."/>
            <person name="Salamov A."/>
            <person name="Andreopoulos B."/>
            <person name="Baker S."/>
            <person name="Barry K."/>
            <person name="Bills G."/>
            <person name="Bluhm B."/>
            <person name="Cannon C."/>
            <person name="Castanera R."/>
            <person name="Culley D."/>
            <person name="Daum C."/>
            <person name="Ezra D."/>
            <person name="Gonzalez J."/>
            <person name="Henrissat B."/>
            <person name="Kuo A."/>
            <person name="Liang C."/>
            <person name="Lipzen A."/>
            <person name="Lutzoni F."/>
            <person name="Magnuson J."/>
            <person name="Mondo S."/>
            <person name="Nolan M."/>
            <person name="Ohm R."/>
            <person name="Pangilinan J."/>
            <person name="Park H.-J."/>
            <person name="Ramirez L."/>
            <person name="Alfaro M."/>
            <person name="Sun H."/>
            <person name="Tritt A."/>
            <person name="Yoshinaga Y."/>
            <person name="Zwiers L.-H."/>
            <person name="Turgeon B."/>
            <person name="Goodwin S."/>
            <person name="Spatafora J."/>
            <person name="Crous P."/>
            <person name="Grigoriev I."/>
        </authorList>
    </citation>
    <scope>NUCLEOTIDE SEQUENCE</scope>
    <source>
        <strain evidence="1">CBS 110217</strain>
    </source>
</reference>
<dbReference type="InterPro" id="IPR051678">
    <property type="entry name" value="AGP_Transferase"/>
</dbReference>
<comment type="caution">
    <text evidence="1">The sequence shown here is derived from an EMBL/GenBank/DDBJ whole genome shotgun (WGS) entry which is preliminary data.</text>
</comment>
<dbReference type="OrthoDB" id="3250044at2759"/>
<sequence>KFPGVRLPQVYRCFSIDHSSSYFGVEGYIVMDYIESPSLDTCWDELSLGIRESVVEQVAAMVDQLQSVHCDHPGVIGGGISRGMWFSDYGAGPFPTKEVYQKWITWKLNMSKHTRNQVWLFDWGCAGFYPPIFEAASVKHQPKFKSFSRLLLPLIYNHPEELAQLEDCSYGINRVPFSLPPEMELESEQ</sequence>
<dbReference type="Proteomes" id="UP000799777">
    <property type="component" value="Unassembled WGS sequence"/>
</dbReference>
<evidence type="ECO:0008006" key="3">
    <source>
        <dbReference type="Google" id="ProtNLM"/>
    </source>
</evidence>
<organism evidence="1 2">
    <name type="scientific">Setomelanomma holmii</name>
    <dbReference type="NCBI Taxonomy" id="210430"/>
    <lineage>
        <taxon>Eukaryota</taxon>
        <taxon>Fungi</taxon>
        <taxon>Dikarya</taxon>
        <taxon>Ascomycota</taxon>
        <taxon>Pezizomycotina</taxon>
        <taxon>Dothideomycetes</taxon>
        <taxon>Pleosporomycetidae</taxon>
        <taxon>Pleosporales</taxon>
        <taxon>Pleosporineae</taxon>
        <taxon>Phaeosphaeriaceae</taxon>
        <taxon>Setomelanomma</taxon>
    </lineage>
</organism>